<dbReference type="AlphaFoldDB" id="A0AAN6N7P5"/>
<evidence type="ECO:0000313" key="2">
    <source>
        <dbReference type="Proteomes" id="UP001303473"/>
    </source>
</evidence>
<keyword evidence="2" id="KW-1185">Reference proteome</keyword>
<accession>A0AAN6N7P5</accession>
<dbReference type="EMBL" id="MU853821">
    <property type="protein sequence ID" value="KAK3938877.1"/>
    <property type="molecule type" value="Genomic_DNA"/>
</dbReference>
<reference evidence="2" key="1">
    <citation type="journal article" date="2023" name="Mol. Phylogenet. Evol.">
        <title>Genome-scale phylogeny and comparative genomics of the fungal order Sordariales.</title>
        <authorList>
            <person name="Hensen N."/>
            <person name="Bonometti L."/>
            <person name="Westerberg I."/>
            <person name="Brannstrom I.O."/>
            <person name="Guillou S."/>
            <person name="Cros-Aarteil S."/>
            <person name="Calhoun S."/>
            <person name="Haridas S."/>
            <person name="Kuo A."/>
            <person name="Mondo S."/>
            <person name="Pangilinan J."/>
            <person name="Riley R."/>
            <person name="LaButti K."/>
            <person name="Andreopoulos B."/>
            <person name="Lipzen A."/>
            <person name="Chen C."/>
            <person name="Yan M."/>
            <person name="Daum C."/>
            <person name="Ng V."/>
            <person name="Clum A."/>
            <person name="Steindorff A."/>
            <person name="Ohm R.A."/>
            <person name="Martin F."/>
            <person name="Silar P."/>
            <person name="Natvig D.O."/>
            <person name="Lalanne C."/>
            <person name="Gautier V."/>
            <person name="Ament-Velasquez S.L."/>
            <person name="Kruys A."/>
            <person name="Hutchinson M.I."/>
            <person name="Powell A.J."/>
            <person name="Barry K."/>
            <person name="Miller A.N."/>
            <person name="Grigoriev I.V."/>
            <person name="Debuchy R."/>
            <person name="Gladieux P."/>
            <person name="Hiltunen Thoren M."/>
            <person name="Johannesson H."/>
        </authorList>
    </citation>
    <scope>NUCLEOTIDE SEQUENCE [LARGE SCALE GENOMIC DNA]</scope>
    <source>
        <strain evidence="2">CBS 340.73</strain>
    </source>
</reference>
<proteinExistence type="predicted"/>
<evidence type="ECO:0000313" key="1">
    <source>
        <dbReference type="EMBL" id="KAK3938877.1"/>
    </source>
</evidence>
<comment type="caution">
    <text evidence="1">The sequence shown here is derived from an EMBL/GenBank/DDBJ whole genome shotgun (WGS) entry which is preliminary data.</text>
</comment>
<name>A0AAN6N7P5_9PEZI</name>
<dbReference type="Proteomes" id="UP001303473">
    <property type="component" value="Unassembled WGS sequence"/>
</dbReference>
<organism evidence="1 2">
    <name type="scientific">Diplogelasinospora grovesii</name>
    <dbReference type="NCBI Taxonomy" id="303347"/>
    <lineage>
        <taxon>Eukaryota</taxon>
        <taxon>Fungi</taxon>
        <taxon>Dikarya</taxon>
        <taxon>Ascomycota</taxon>
        <taxon>Pezizomycotina</taxon>
        <taxon>Sordariomycetes</taxon>
        <taxon>Sordariomycetidae</taxon>
        <taxon>Sordariales</taxon>
        <taxon>Diplogelasinosporaceae</taxon>
        <taxon>Diplogelasinospora</taxon>
    </lineage>
</organism>
<sequence>MGVEVHYHDQRRHRLQAGARYRPDTQEISFGRTYYIGSTSPLISRIKVDLWFTINKGCTWDVSDDDCHRYLKVPVNSCNCGSVDAKQGGIVKNNCVRWRIDPNSI</sequence>
<gene>
    <name evidence="1" type="ORF">QBC46DRAFT_389339</name>
</gene>
<protein>
    <submittedName>
        <fullName evidence="1">Uncharacterized protein</fullName>
    </submittedName>
</protein>